<dbReference type="GO" id="GO:0005829">
    <property type="term" value="C:cytosol"/>
    <property type="evidence" value="ECO:0007669"/>
    <property type="project" value="TreeGrafter"/>
</dbReference>
<comment type="caution">
    <text evidence="16">The sequence shown here is derived from an EMBL/GenBank/DDBJ whole genome shotgun (WGS) entry which is preliminary data.</text>
</comment>
<sequence length="822" mass="88760">MGLGDRLKQKLRAFMERPGTTVSLDRYEAILPRILDLEDELTALTDAELTERALALRDLVSEAEDGQPFVTLAEPLPIDEQDLAEICALGREAGRRALGERAFDVQLLGAMAMLQGNVVEMATGEGKTLAAFIAAFGYVVRGSRVQVLTVNDYLADRDARWMGPAYRMLGLTVDAVGEASGHDERAAAYRCDVTYVSVSEAGFDFLRDQLVLRAEDAVMPGLYTVIIDEADSILIDEARVPLVVAGSLADVTSDASAAATLVATMRPGRDYEVVDDGRNVQLTDAGAALVERAWGGIHLYAPDNLPKLTAVNLALHARALLAVDVDYIVKDGRIALVDEFRGRVARRRRWPDGLQAAVEAKEGLTATDEGEILASITVQAFIALYPTVAGMTGTASTIGDELREFYRLEVAVIPPNTPNVRVDEPDRVYATIEEKEEALMAEVAAAHETGRPVLVGTLDVAESERLAAALREHGITCTVLNAKNDAHEAVVIAEAGGRGTVTVSTQMAGRGTDIRLGGSDEQDRAAIAELGGLYVIGAGRHDSRRVDDQLRGRAGRQGDPGGSVFFVSREDELIVRHGDGIGGTTAGDGRVSGPHVHWAVGHAQRVAEGVDFEIHRNTWRYGVLVERQRQVLALRRKALLTTDAAAELLRGDTTRFPADLDAVAEADLPADPDADDLAHAGLELVTVADRFAEVEEAIGEQAAAEIARQIALYHLDRGWADHLGMLADARDGVHLRALGRQDPLDEFHRLAVPAFNKLLTGVDTDTADTFMAARIDSADWTPADAGLERPSATWTYMVHDNPFGSEMERMFANLAKMVLGRR</sequence>
<dbReference type="InterPro" id="IPR000185">
    <property type="entry name" value="SecA"/>
</dbReference>
<evidence type="ECO:0000259" key="15">
    <source>
        <dbReference type="PROSITE" id="PS51196"/>
    </source>
</evidence>
<dbReference type="GO" id="GO:0006605">
    <property type="term" value="P:protein targeting"/>
    <property type="evidence" value="ECO:0007669"/>
    <property type="project" value="UniProtKB-UniRule"/>
</dbReference>
<feature type="binding site" evidence="12">
    <location>
        <position position="106"/>
    </location>
    <ligand>
        <name>ATP</name>
        <dbReference type="ChEBI" id="CHEBI:30616"/>
    </ligand>
</feature>
<keyword evidence="9 12" id="KW-1278">Translocase</keyword>
<keyword evidence="17" id="KW-1185">Reference proteome</keyword>
<dbReference type="InterPro" id="IPR014018">
    <property type="entry name" value="SecA_motor_DEAD"/>
</dbReference>
<evidence type="ECO:0000256" key="7">
    <source>
        <dbReference type="ARBA" id="ARBA00022840"/>
    </source>
</evidence>
<keyword evidence="10 12" id="KW-0811">Translocation</keyword>
<feature type="binding site" evidence="12">
    <location>
        <begin position="124"/>
        <end position="128"/>
    </location>
    <ligand>
        <name>ATP</name>
        <dbReference type="ChEBI" id="CHEBI:30616"/>
    </ligand>
</feature>
<dbReference type="PRINTS" id="PR00906">
    <property type="entry name" value="SECA"/>
</dbReference>
<dbReference type="SUPFAM" id="SSF81886">
    <property type="entry name" value="Helical scaffold and wing domains of SecA"/>
    <property type="match status" value="1"/>
</dbReference>
<dbReference type="PANTHER" id="PTHR30612">
    <property type="entry name" value="SECA INNER MEMBRANE COMPONENT OF SEC PROTEIN SECRETION SYSTEM"/>
    <property type="match status" value="1"/>
</dbReference>
<comment type="subunit">
    <text evidence="12">Monomer and homodimer. Part of the essential Sec protein translocation apparatus which comprises SecA, SecYEG and auxiliary proteins SecDF. Other proteins may also be involved.</text>
</comment>
<evidence type="ECO:0000256" key="11">
    <source>
        <dbReference type="ARBA" id="ARBA00023136"/>
    </source>
</evidence>
<feature type="domain" description="Helicase C-terminal" evidence="14">
    <location>
        <begin position="424"/>
        <end position="597"/>
    </location>
</feature>
<evidence type="ECO:0000256" key="9">
    <source>
        <dbReference type="ARBA" id="ARBA00022967"/>
    </source>
</evidence>
<dbReference type="GO" id="GO:0017038">
    <property type="term" value="P:protein import"/>
    <property type="evidence" value="ECO:0007669"/>
    <property type="project" value="InterPro"/>
</dbReference>
<comment type="function">
    <text evidence="12">Part of the Sec protein translocase complex. Interacts with the SecYEG preprotein conducting channel. Has a central role in coupling the hydrolysis of ATP to the transfer of proteins into and across the cell membrane, serving as an ATP-driven molecular motor driving the stepwise translocation of polypeptide chains across the membrane.</text>
</comment>
<evidence type="ECO:0000259" key="13">
    <source>
        <dbReference type="PROSITE" id="PS51192"/>
    </source>
</evidence>
<dbReference type="InterPro" id="IPR026389">
    <property type="entry name" value="SecA_Actinobact-type"/>
</dbReference>
<dbReference type="Pfam" id="PF07517">
    <property type="entry name" value="SecA_DEAD"/>
    <property type="match status" value="1"/>
</dbReference>
<dbReference type="InterPro" id="IPR020937">
    <property type="entry name" value="SecA_CS"/>
</dbReference>
<dbReference type="GO" id="GO:0031522">
    <property type="term" value="C:cell envelope Sec protein transport complex"/>
    <property type="evidence" value="ECO:0007669"/>
    <property type="project" value="TreeGrafter"/>
</dbReference>
<dbReference type="PANTHER" id="PTHR30612:SF0">
    <property type="entry name" value="CHLOROPLAST PROTEIN-TRANSPORTING ATPASE"/>
    <property type="match status" value="1"/>
</dbReference>
<gene>
    <name evidence="16" type="primary">secA_2</name>
    <name evidence="12" type="synonym">secA</name>
    <name evidence="16" type="ORF">Cco03nite_31340</name>
</gene>
<dbReference type="GO" id="GO:0008564">
    <property type="term" value="F:protein-exporting ATPase activity"/>
    <property type="evidence" value="ECO:0007669"/>
    <property type="project" value="UniProtKB-EC"/>
</dbReference>
<dbReference type="InterPro" id="IPR001650">
    <property type="entry name" value="Helicase_C-like"/>
</dbReference>
<keyword evidence="11 12" id="KW-0472">Membrane</keyword>
<keyword evidence="7 12" id="KW-0067">ATP-binding</keyword>
<comment type="catalytic activity">
    <reaction evidence="12">
        <text>ATP + H2O + cellular proteinSide 1 = ADP + phosphate + cellular proteinSide 2.</text>
        <dbReference type="EC" id="7.4.2.8"/>
    </reaction>
</comment>
<evidence type="ECO:0000256" key="1">
    <source>
        <dbReference type="ARBA" id="ARBA00004170"/>
    </source>
</evidence>
<keyword evidence="6 12" id="KW-0547">Nucleotide-binding</keyword>
<keyword evidence="3 12" id="KW-0813">Transport</keyword>
<comment type="similarity">
    <text evidence="2 12">Belongs to the SecA family.</text>
</comment>
<dbReference type="PROSITE" id="PS51192">
    <property type="entry name" value="HELICASE_ATP_BIND_1"/>
    <property type="match status" value="1"/>
</dbReference>
<feature type="binding site" evidence="12">
    <location>
        <position position="513"/>
    </location>
    <ligand>
        <name>ATP</name>
        <dbReference type="ChEBI" id="CHEBI:30616"/>
    </ligand>
</feature>
<dbReference type="CDD" id="cd18803">
    <property type="entry name" value="SF2_C_secA"/>
    <property type="match status" value="1"/>
</dbReference>
<dbReference type="PROSITE" id="PS01312">
    <property type="entry name" value="SECA"/>
    <property type="match status" value="1"/>
</dbReference>
<dbReference type="Pfam" id="PF21090">
    <property type="entry name" value="P-loop_SecA"/>
    <property type="match status" value="1"/>
</dbReference>
<dbReference type="GO" id="GO:0065002">
    <property type="term" value="P:intracellular protein transmembrane transport"/>
    <property type="evidence" value="ECO:0007669"/>
    <property type="project" value="UniProtKB-UniRule"/>
</dbReference>
<dbReference type="SUPFAM" id="SSF81767">
    <property type="entry name" value="Pre-protein crosslinking domain of SecA"/>
    <property type="match status" value="1"/>
</dbReference>
<dbReference type="PROSITE" id="PS51196">
    <property type="entry name" value="SECA_MOTOR_DEAD"/>
    <property type="match status" value="1"/>
</dbReference>
<dbReference type="Gene3D" id="1.10.3060.10">
    <property type="entry name" value="Helical scaffold and wing domains of SecA"/>
    <property type="match status" value="1"/>
</dbReference>
<proteinExistence type="inferred from homology"/>
<comment type="subcellular location">
    <subcellularLocation>
        <location evidence="12">Cell membrane</location>
        <topology evidence="12">Peripheral membrane protein</topology>
        <orientation evidence="12">Cytoplasmic side</orientation>
    </subcellularLocation>
    <subcellularLocation>
        <location evidence="12">Cytoplasm</location>
    </subcellularLocation>
    <subcellularLocation>
        <location evidence="1">Membrane</location>
        <topology evidence="1">Peripheral membrane protein</topology>
    </subcellularLocation>
    <text evidence="12">Distribution is 50-50.</text>
</comment>
<dbReference type="Pfam" id="PF07516">
    <property type="entry name" value="SecA_SW"/>
    <property type="match status" value="1"/>
</dbReference>
<dbReference type="InterPro" id="IPR011115">
    <property type="entry name" value="SecA_DEAD"/>
</dbReference>
<evidence type="ECO:0000313" key="16">
    <source>
        <dbReference type="EMBL" id="GIG06434.1"/>
    </source>
</evidence>
<reference evidence="16 17" key="1">
    <citation type="submission" date="2021-01" db="EMBL/GenBank/DDBJ databases">
        <title>Whole genome shotgun sequence of Catellatospora coxensis NBRC 107359.</title>
        <authorList>
            <person name="Komaki H."/>
            <person name="Tamura T."/>
        </authorList>
    </citation>
    <scope>NUCLEOTIDE SEQUENCE [LARGE SCALE GENOMIC DNA]</scope>
    <source>
        <strain evidence="16 17">NBRC 107359</strain>
    </source>
</reference>
<evidence type="ECO:0000256" key="5">
    <source>
        <dbReference type="ARBA" id="ARBA00022490"/>
    </source>
</evidence>
<name>A0A8J3KWA5_9ACTN</name>
<feature type="domain" description="Helicase ATP-binding" evidence="13">
    <location>
        <begin position="108"/>
        <end position="283"/>
    </location>
</feature>
<evidence type="ECO:0000256" key="10">
    <source>
        <dbReference type="ARBA" id="ARBA00023010"/>
    </source>
</evidence>
<dbReference type="GO" id="GO:0043952">
    <property type="term" value="P:protein transport by the Sec complex"/>
    <property type="evidence" value="ECO:0007669"/>
    <property type="project" value="TreeGrafter"/>
</dbReference>
<dbReference type="Proteomes" id="UP000630887">
    <property type="component" value="Unassembled WGS sequence"/>
</dbReference>
<keyword evidence="8 12" id="KW-0653">Protein transport</keyword>
<accession>A0A8J3KWA5</accession>
<dbReference type="FunFam" id="3.40.50.300:FF:000429">
    <property type="entry name" value="Preprotein translocase subunit SecA"/>
    <property type="match status" value="1"/>
</dbReference>
<dbReference type="InterPro" id="IPR027417">
    <property type="entry name" value="P-loop_NTPase"/>
</dbReference>
<evidence type="ECO:0000256" key="12">
    <source>
        <dbReference type="HAMAP-Rule" id="MF_01382"/>
    </source>
</evidence>
<dbReference type="InterPro" id="IPR036266">
    <property type="entry name" value="SecA_Wing/Scaffold_sf"/>
</dbReference>
<protein>
    <recommendedName>
        <fullName evidence="12">Protein translocase subunit SecA</fullName>
        <ecNumber evidence="12">7.4.2.8</ecNumber>
    </recommendedName>
</protein>
<dbReference type="InterPro" id="IPR014001">
    <property type="entry name" value="Helicase_ATP-bd"/>
</dbReference>
<dbReference type="CDD" id="cd17928">
    <property type="entry name" value="DEXDc_SecA"/>
    <property type="match status" value="1"/>
</dbReference>
<dbReference type="InterPro" id="IPR011130">
    <property type="entry name" value="SecA_preprotein_X-link_dom"/>
</dbReference>
<evidence type="ECO:0000256" key="3">
    <source>
        <dbReference type="ARBA" id="ARBA00022448"/>
    </source>
</evidence>
<dbReference type="EC" id="7.4.2.8" evidence="12"/>
<evidence type="ECO:0000313" key="17">
    <source>
        <dbReference type="Proteomes" id="UP000630887"/>
    </source>
</evidence>
<keyword evidence="4 12" id="KW-1003">Cell membrane</keyword>
<dbReference type="NCBIfam" id="TIGR04221">
    <property type="entry name" value="SecA2_Mycobac"/>
    <property type="match status" value="1"/>
</dbReference>
<dbReference type="AlphaFoldDB" id="A0A8J3KWA5"/>
<dbReference type="Pfam" id="PF01043">
    <property type="entry name" value="SecA_PP_bind"/>
    <property type="match status" value="1"/>
</dbReference>
<dbReference type="HAMAP" id="MF_01382">
    <property type="entry name" value="SecA"/>
    <property type="match status" value="1"/>
</dbReference>
<dbReference type="GO" id="GO:0005524">
    <property type="term" value="F:ATP binding"/>
    <property type="evidence" value="ECO:0007669"/>
    <property type="project" value="UniProtKB-UniRule"/>
</dbReference>
<dbReference type="InterPro" id="IPR044722">
    <property type="entry name" value="SecA_SF2_C"/>
</dbReference>
<dbReference type="Gene3D" id="3.40.50.300">
    <property type="entry name" value="P-loop containing nucleotide triphosphate hydrolases"/>
    <property type="match status" value="2"/>
</dbReference>
<organism evidence="16 17">
    <name type="scientific">Catellatospora coxensis</name>
    <dbReference type="NCBI Taxonomy" id="310354"/>
    <lineage>
        <taxon>Bacteria</taxon>
        <taxon>Bacillati</taxon>
        <taxon>Actinomycetota</taxon>
        <taxon>Actinomycetes</taxon>
        <taxon>Micromonosporales</taxon>
        <taxon>Micromonosporaceae</taxon>
        <taxon>Catellatospora</taxon>
    </lineage>
</organism>
<dbReference type="InterPro" id="IPR011116">
    <property type="entry name" value="SecA_Wing/Scaffold"/>
</dbReference>
<dbReference type="EMBL" id="BONI01000023">
    <property type="protein sequence ID" value="GIG06434.1"/>
    <property type="molecule type" value="Genomic_DNA"/>
</dbReference>
<dbReference type="SMART" id="SM00957">
    <property type="entry name" value="SecA_DEAD"/>
    <property type="match status" value="1"/>
</dbReference>
<evidence type="ECO:0000256" key="2">
    <source>
        <dbReference type="ARBA" id="ARBA00007650"/>
    </source>
</evidence>
<evidence type="ECO:0000259" key="14">
    <source>
        <dbReference type="PROSITE" id="PS51194"/>
    </source>
</evidence>
<dbReference type="Gene3D" id="3.90.1440.10">
    <property type="entry name" value="SecA, preprotein cross-linking domain"/>
    <property type="match status" value="1"/>
</dbReference>
<dbReference type="SMART" id="SM00958">
    <property type="entry name" value="SecA_PP_bind"/>
    <property type="match status" value="1"/>
</dbReference>
<evidence type="ECO:0000256" key="6">
    <source>
        <dbReference type="ARBA" id="ARBA00022741"/>
    </source>
</evidence>
<evidence type="ECO:0000256" key="8">
    <source>
        <dbReference type="ARBA" id="ARBA00022927"/>
    </source>
</evidence>
<dbReference type="GO" id="GO:0005886">
    <property type="term" value="C:plasma membrane"/>
    <property type="evidence" value="ECO:0007669"/>
    <property type="project" value="UniProtKB-SubCell"/>
</dbReference>
<dbReference type="InterPro" id="IPR036670">
    <property type="entry name" value="SecA_X-link_sf"/>
</dbReference>
<dbReference type="PROSITE" id="PS51194">
    <property type="entry name" value="HELICASE_CTER"/>
    <property type="match status" value="1"/>
</dbReference>
<dbReference type="SUPFAM" id="SSF52540">
    <property type="entry name" value="P-loop containing nucleoside triphosphate hydrolases"/>
    <property type="match status" value="2"/>
</dbReference>
<evidence type="ECO:0000256" key="4">
    <source>
        <dbReference type="ARBA" id="ARBA00022475"/>
    </source>
</evidence>
<keyword evidence="5 12" id="KW-0963">Cytoplasm</keyword>
<feature type="domain" description="SecA family profile" evidence="15">
    <location>
        <begin position="9"/>
        <end position="597"/>
    </location>
</feature>